<keyword evidence="4" id="KW-1185">Reference proteome</keyword>
<sequence>MGSLAQLVEDCLRIIQVYSDGSIFWFEVTDFPIKVQDDGYAIWKDCLFDKKHNLYLCLYKPMSTSNAKLPILNFFHDNGFCHNSRTWPNCHNCCFRLSSALPAVFISLDYCLTPEHRLPVAMDDALSAIKWL</sequence>
<evidence type="ECO:0000313" key="3">
    <source>
        <dbReference type="EMBL" id="KAL2523272.1"/>
    </source>
</evidence>
<organism evidence="3 4">
    <name type="scientific">Forsythia ovata</name>
    <dbReference type="NCBI Taxonomy" id="205694"/>
    <lineage>
        <taxon>Eukaryota</taxon>
        <taxon>Viridiplantae</taxon>
        <taxon>Streptophyta</taxon>
        <taxon>Embryophyta</taxon>
        <taxon>Tracheophyta</taxon>
        <taxon>Spermatophyta</taxon>
        <taxon>Magnoliopsida</taxon>
        <taxon>eudicotyledons</taxon>
        <taxon>Gunneridae</taxon>
        <taxon>Pentapetalae</taxon>
        <taxon>asterids</taxon>
        <taxon>lamiids</taxon>
        <taxon>Lamiales</taxon>
        <taxon>Oleaceae</taxon>
        <taxon>Forsythieae</taxon>
        <taxon>Forsythia</taxon>
    </lineage>
</organism>
<dbReference type="EMBL" id="JBFOLJ010000007">
    <property type="protein sequence ID" value="KAL2523272.1"/>
    <property type="molecule type" value="Genomic_DNA"/>
</dbReference>
<comment type="caution">
    <text evidence="3">The sequence shown here is derived from an EMBL/GenBank/DDBJ whole genome shotgun (WGS) entry which is preliminary data.</text>
</comment>
<dbReference type="Pfam" id="PF07859">
    <property type="entry name" value="Abhydrolase_3"/>
    <property type="match status" value="1"/>
</dbReference>
<dbReference type="InterPro" id="IPR029058">
    <property type="entry name" value="AB_hydrolase_fold"/>
</dbReference>
<proteinExistence type="inferred from homology"/>
<name>A0ABD1UE14_9LAMI</name>
<accession>A0ABD1UE14</accession>
<dbReference type="InterPro" id="IPR050466">
    <property type="entry name" value="Carboxylest/Gibb_receptor"/>
</dbReference>
<evidence type="ECO:0000313" key="4">
    <source>
        <dbReference type="Proteomes" id="UP001604277"/>
    </source>
</evidence>
<dbReference type="SUPFAM" id="SSF53474">
    <property type="entry name" value="alpha/beta-Hydrolases"/>
    <property type="match status" value="1"/>
</dbReference>
<protein>
    <submittedName>
        <fullName evidence="3">Carboxylesterase 15</fullName>
    </submittedName>
</protein>
<feature type="domain" description="Alpha/beta hydrolase fold-3" evidence="2">
    <location>
        <begin position="74"/>
        <end position="132"/>
    </location>
</feature>
<dbReference type="Gene3D" id="3.40.50.1820">
    <property type="entry name" value="alpha/beta hydrolase"/>
    <property type="match status" value="1"/>
</dbReference>
<dbReference type="PANTHER" id="PTHR23024:SF406">
    <property type="entry name" value="CARBOXYLESTERASE 15-RELATED"/>
    <property type="match status" value="1"/>
</dbReference>
<dbReference type="Proteomes" id="UP001604277">
    <property type="component" value="Unassembled WGS sequence"/>
</dbReference>
<dbReference type="PANTHER" id="PTHR23024">
    <property type="entry name" value="ARYLACETAMIDE DEACETYLASE"/>
    <property type="match status" value="1"/>
</dbReference>
<dbReference type="InterPro" id="IPR013094">
    <property type="entry name" value="AB_hydrolase_3"/>
</dbReference>
<comment type="similarity">
    <text evidence="1">Belongs to the 'GDXG' lipolytic enzyme family.</text>
</comment>
<reference evidence="4" key="1">
    <citation type="submission" date="2024-07" db="EMBL/GenBank/DDBJ databases">
        <title>Two chromosome-level genome assemblies of Korean endemic species Abeliophyllum distichum and Forsythia ovata (Oleaceae).</title>
        <authorList>
            <person name="Jang H."/>
        </authorList>
    </citation>
    <scope>NUCLEOTIDE SEQUENCE [LARGE SCALE GENOMIC DNA]</scope>
</reference>
<gene>
    <name evidence="3" type="ORF">Fot_27195</name>
</gene>
<evidence type="ECO:0000256" key="1">
    <source>
        <dbReference type="ARBA" id="ARBA00010515"/>
    </source>
</evidence>
<dbReference type="AlphaFoldDB" id="A0ABD1UE14"/>
<evidence type="ECO:0000259" key="2">
    <source>
        <dbReference type="Pfam" id="PF07859"/>
    </source>
</evidence>